<feature type="transmembrane region" description="Helical" evidence="10">
    <location>
        <begin position="202"/>
        <end position="224"/>
    </location>
</feature>
<gene>
    <name evidence="12" type="ORF">Rhopal_002659-T1</name>
</gene>
<keyword evidence="13" id="KW-1185">Reference proteome</keyword>
<name>A0AAV5GJP8_9BASI</name>
<dbReference type="Proteomes" id="UP001342314">
    <property type="component" value="Unassembled WGS sequence"/>
</dbReference>
<evidence type="ECO:0000256" key="4">
    <source>
        <dbReference type="ARBA" id="ARBA00022692"/>
    </source>
</evidence>
<feature type="region of interest" description="Disordered" evidence="9">
    <location>
        <begin position="30"/>
        <end position="115"/>
    </location>
</feature>
<dbReference type="AlphaFoldDB" id="A0AAV5GJP8"/>
<evidence type="ECO:0000259" key="11">
    <source>
        <dbReference type="Pfam" id="PF01490"/>
    </source>
</evidence>
<feature type="transmembrane region" description="Helical" evidence="10">
    <location>
        <begin position="253"/>
        <end position="274"/>
    </location>
</feature>
<dbReference type="PANTHER" id="PTHR22950:SF458">
    <property type="entry name" value="SODIUM-COUPLED NEUTRAL AMINO ACID TRANSPORTER 11-RELATED"/>
    <property type="match status" value="1"/>
</dbReference>
<feature type="domain" description="Amino acid transporter transmembrane" evidence="11">
    <location>
        <begin position="336"/>
        <end position="523"/>
    </location>
</feature>
<reference evidence="12 13" key="1">
    <citation type="submission" date="2021-12" db="EMBL/GenBank/DDBJ databases">
        <title>High titer production of polyol ester of fatty acids by Rhodotorula paludigena BS15 towards product separation-free biomass refinery.</title>
        <authorList>
            <person name="Mano J."/>
            <person name="Ono H."/>
            <person name="Tanaka T."/>
            <person name="Naito K."/>
            <person name="Sushida H."/>
            <person name="Ike M."/>
            <person name="Tokuyasu K."/>
            <person name="Kitaoka M."/>
        </authorList>
    </citation>
    <scope>NUCLEOTIDE SEQUENCE [LARGE SCALE GENOMIC DNA]</scope>
    <source>
        <strain evidence="12 13">BS15</strain>
    </source>
</reference>
<dbReference type="GO" id="GO:0016020">
    <property type="term" value="C:membrane"/>
    <property type="evidence" value="ECO:0007669"/>
    <property type="project" value="UniProtKB-SubCell"/>
</dbReference>
<comment type="subcellular location">
    <subcellularLocation>
        <location evidence="1">Membrane</location>
        <topology evidence="1">Multi-pass membrane protein</topology>
    </subcellularLocation>
</comment>
<keyword evidence="4 10" id="KW-0812">Transmembrane</keyword>
<dbReference type="Pfam" id="PF01490">
    <property type="entry name" value="Aa_trans"/>
    <property type="match status" value="2"/>
</dbReference>
<dbReference type="GO" id="GO:0015179">
    <property type="term" value="F:L-amino acid transmembrane transporter activity"/>
    <property type="evidence" value="ECO:0007669"/>
    <property type="project" value="TreeGrafter"/>
</dbReference>
<sequence length="535" mass="57558">MSFEATDTPDRGLLAPTPRVVSRVALALDDAVSPASSTASTPSANSSTSILLPPPPASPARVPVAPLDAGAASSHTPSSSSRPLFRYSESDDDPVASTSYSRGAYYPPKAGEDLEDLDDHDWDTGNEPLMEGLVYQGLRRASLDLRGEERRLKEMENEAEEHEAPPWLSRGGGVWAGIANMSNSILGAGIIGLPYALREAGFVSGIILLVVLGIITDWTIRLIVLNAKMSGRRTFIDILDSCFGRPGRAAASFFQFAFAFGGMCAFCVILGDTIPRVLLAVVGPDPSPVVSFFVSRQVVTTVLTLGISYPLSLYRDIEKLSHASALALVSMVVIVCHHNSLLIYGSLRTPTLDRFARITHVSTTLSVIACLCMSTSGFLVFTNRTQGNILNNFAEDDTLINIARACFGANMFATLPLEAFVCREVAETYFWPDEREFNKKRHVLITSALVFSALLVSLITCDLGFILELAGGFSATALAYLFPAACFLRLSGTGKQQQWQRVAAWACVVFGIAVMVLSTFLSIRKALAGGSHKVC</sequence>
<evidence type="ECO:0000256" key="1">
    <source>
        <dbReference type="ARBA" id="ARBA00004141"/>
    </source>
</evidence>
<feature type="transmembrane region" description="Helical" evidence="10">
    <location>
        <begin position="294"/>
        <end position="314"/>
    </location>
</feature>
<proteinExistence type="inferred from homology"/>
<feature type="transmembrane region" description="Helical" evidence="10">
    <location>
        <begin position="473"/>
        <end position="490"/>
    </location>
</feature>
<evidence type="ECO:0000313" key="13">
    <source>
        <dbReference type="Proteomes" id="UP001342314"/>
    </source>
</evidence>
<feature type="compositionally biased region" description="Low complexity" evidence="9">
    <location>
        <begin position="33"/>
        <end position="51"/>
    </location>
</feature>
<dbReference type="InterPro" id="IPR013057">
    <property type="entry name" value="AA_transpt_TM"/>
</dbReference>
<dbReference type="GO" id="GO:0005783">
    <property type="term" value="C:endoplasmic reticulum"/>
    <property type="evidence" value="ECO:0007669"/>
    <property type="project" value="TreeGrafter"/>
</dbReference>
<evidence type="ECO:0000313" key="12">
    <source>
        <dbReference type="EMBL" id="GJN89672.1"/>
    </source>
</evidence>
<keyword evidence="6 10" id="KW-1133">Transmembrane helix</keyword>
<keyword evidence="3" id="KW-0813">Transport</keyword>
<evidence type="ECO:0000256" key="2">
    <source>
        <dbReference type="ARBA" id="ARBA00008066"/>
    </source>
</evidence>
<keyword evidence="5" id="KW-0029">Amino-acid transport</keyword>
<evidence type="ECO:0000256" key="7">
    <source>
        <dbReference type="ARBA" id="ARBA00023136"/>
    </source>
</evidence>
<accession>A0AAV5GJP8</accession>
<evidence type="ECO:0000256" key="5">
    <source>
        <dbReference type="ARBA" id="ARBA00022970"/>
    </source>
</evidence>
<evidence type="ECO:0000256" key="6">
    <source>
        <dbReference type="ARBA" id="ARBA00022989"/>
    </source>
</evidence>
<evidence type="ECO:0000256" key="9">
    <source>
        <dbReference type="SAM" id="MobiDB-lite"/>
    </source>
</evidence>
<keyword evidence="7 10" id="KW-0472">Membrane</keyword>
<feature type="transmembrane region" description="Helical" evidence="10">
    <location>
        <begin position="326"/>
        <end position="347"/>
    </location>
</feature>
<keyword evidence="8" id="KW-0175">Coiled coil</keyword>
<feature type="coiled-coil region" evidence="8">
    <location>
        <begin position="138"/>
        <end position="165"/>
    </location>
</feature>
<feature type="transmembrane region" description="Helical" evidence="10">
    <location>
        <begin position="443"/>
        <end position="467"/>
    </location>
</feature>
<feature type="transmembrane region" description="Helical" evidence="10">
    <location>
        <begin position="359"/>
        <end position="381"/>
    </location>
</feature>
<dbReference type="PANTHER" id="PTHR22950">
    <property type="entry name" value="AMINO ACID TRANSPORTER"/>
    <property type="match status" value="1"/>
</dbReference>
<evidence type="ECO:0000256" key="3">
    <source>
        <dbReference type="ARBA" id="ARBA00022448"/>
    </source>
</evidence>
<protein>
    <recommendedName>
        <fullName evidence="11">Amino acid transporter transmembrane domain-containing protein</fullName>
    </recommendedName>
</protein>
<evidence type="ECO:0000256" key="10">
    <source>
        <dbReference type="SAM" id="Phobius"/>
    </source>
</evidence>
<feature type="compositionally biased region" description="Low complexity" evidence="9">
    <location>
        <begin position="59"/>
        <end position="81"/>
    </location>
</feature>
<feature type="transmembrane region" description="Helical" evidence="10">
    <location>
        <begin position="502"/>
        <end position="523"/>
    </location>
</feature>
<organism evidence="12 13">
    <name type="scientific">Rhodotorula paludigena</name>
    <dbReference type="NCBI Taxonomy" id="86838"/>
    <lineage>
        <taxon>Eukaryota</taxon>
        <taxon>Fungi</taxon>
        <taxon>Dikarya</taxon>
        <taxon>Basidiomycota</taxon>
        <taxon>Pucciniomycotina</taxon>
        <taxon>Microbotryomycetes</taxon>
        <taxon>Sporidiobolales</taxon>
        <taxon>Sporidiobolaceae</taxon>
        <taxon>Rhodotorula</taxon>
    </lineage>
</organism>
<evidence type="ECO:0000256" key="8">
    <source>
        <dbReference type="SAM" id="Coils"/>
    </source>
</evidence>
<comment type="similarity">
    <text evidence="2">Belongs to the amino acid/polyamine transporter 2 family.</text>
</comment>
<comment type="caution">
    <text evidence="12">The sequence shown here is derived from an EMBL/GenBank/DDBJ whole genome shotgun (WGS) entry which is preliminary data.</text>
</comment>
<feature type="domain" description="Amino acid transporter transmembrane" evidence="11">
    <location>
        <begin position="171"/>
        <end position="335"/>
    </location>
</feature>
<dbReference type="EMBL" id="BQKY01000005">
    <property type="protein sequence ID" value="GJN89672.1"/>
    <property type="molecule type" value="Genomic_DNA"/>
</dbReference>